<dbReference type="Proteomes" id="UP000233783">
    <property type="component" value="Unassembled WGS sequence"/>
</dbReference>
<evidence type="ECO:0000313" key="2">
    <source>
        <dbReference type="Proteomes" id="UP000233783"/>
    </source>
</evidence>
<dbReference type="AlphaFoldDB" id="A0A2N3QX22"/>
<accession>A0A2N3QX22</accession>
<name>A0A2N3QX22_9BIFI</name>
<reference evidence="1 2" key="1">
    <citation type="submission" date="2017-10" db="EMBL/GenBank/DDBJ databases">
        <title>Bifidobacterium genomics.</title>
        <authorList>
            <person name="Lugli G.A."/>
            <person name="Milani C."/>
            <person name="Mancabelli L."/>
        </authorList>
    </citation>
    <scope>NUCLEOTIDE SEQUENCE [LARGE SCALE GENOMIC DNA]</scope>
    <source>
        <strain evidence="1 2">1744B</strain>
    </source>
</reference>
<protein>
    <submittedName>
        <fullName evidence="1">Uncharacterized protein</fullName>
    </submittedName>
</protein>
<dbReference type="EMBL" id="PCHB01000007">
    <property type="protein sequence ID" value="PKU97251.1"/>
    <property type="molecule type" value="Genomic_DNA"/>
</dbReference>
<gene>
    <name evidence="1" type="ORF">CQR56_0718</name>
</gene>
<sequence length="171" mass="19449">MGMRGPAPDLFSGRSERNGRTAGIIRLPARGCRKRAPKYPLTPLVQLAGEQDDVESLRALDVREHEVWRELWKLPQAVAWHMPEYAYLVQTVAMYTRAVVRAEQSFANAADRTVLLRYADMIGMTPNGLARLGWLIVEDDEPNTKPQLHVVTPSAYTDPRDEWEAMEEDDM</sequence>
<proteinExistence type="predicted"/>
<comment type="caution">
    <text evidence="1">The sequence shown here is derived from an EMBL/GenBank/DDBJ whole genome shotgun (WGS) entry which is preliminary data.</text>
</comment>
<organism evidence="1 2">
    <name type="scientific">Bifidobacterium pseudolongum subsp. globosum</name>
    <dbReference type="NCBI Taxonomy" id="1690"/>
    <lineage>
        <taxon>Bacteria</taxon>
        <taxon>Bacillati</taxon>
        <taxon>Actinomycetota</taxon>
        <taxon>Actinomycetes</taxon>
        <taxon>Bifidobacteriales</taxon>
        <taxon>Bifidobacteriaceae</taxon>
        <taxon>Bifidobacterium</taxon>
    </lineage>
</organism>
<evidence type="ECO:0000313" key="1">
    <source>
        <dbReference type="EMBL" id="PKU97251.1"/>
    </source>
</evidence>